<evidence type="ECO:0000259" key="1">
    <source>
        <dbReference type="PROSITE" id="PS50943"/>
    </source>
</evidence>
<dbReference type="Proteomes" id="UP000030661">
    <property type="component" value="Unassembled WGS sequence"/>
</dbReference>
<dbReference type="AlphaFoldDB" id="A0A081BTQ1"/>
<dbReference type="GO" id="GO:0003677">
    <property type="term" value="F:DNA binding"/>
    <property type="evidence" value="ECO:0007669"/>
    <property type="project" value="InterPro"/>
</dbReference>
<feature type="domain" description="HTH cro/C1-type" evidence="1">
    <location>
        <begin position="7"/>
        <end position="62"/>
    </location>
</feature>
<dbReference type="CDD" id="cd00093">
    <property type="entry name" value="HTH_XRE"/>
    <property type="match status" value="1"/>
</dbReference>
<protein>
    <submittedName>
        <fullName evidence="2">Predicted transcriptional regulator with C-terminal CBS domains</fullName>
    </submittedName>
</protein>
<evidence type="ECO:0000313" key="2">
    <source>
        <dbReference type="EMBL" id="GAK55706.1"/>
    </source>
</evidence>
<dbReference type="SMART" id="SM00530">
    <property type="entry name" value="HTH_XRE"/>
    <property type="match status" value="1"/>
</dbReference>
<gene>
    <name evidence="2" type="ORF">U27_02663</name>
</gene>
<name>A0A081BTQ1_VECG1</name>
<dbReference type="HOGENOM" id="CLU_1583296_0_0_0"/>
<dbReference type="EMBL" id="DF820464">
    <property type="protein sequence ID" value="GAK55706.1"/>
    <property type="molecule type" value="Genomic_DNA"/>
</dbReference>
<dbReference type="SUPFAM" id="SSF47413">
    <property type="entry name" value="lambda repressor-like DNA-binding domains"/>
    <property type="match status" value="1"/>
</dbReference>
<evidence type="ECO:0000313" key="3">
    <source>
        <dbReference type="Proteomes" id="UP000030661"/>
    </source>
</evidence>
<reference evidence="2 3" key="1">
    <citation type="journal article" date="2015" name="PeerJ">
        <title>First genomic representation of candidate bacterial phylum KSB3 points to enhanced environmental sensing as a trigger of wastewater bulking.</title>
        <authorList>
            <person name="Sekiguchi Y."/>
            <person name="Ohashi A."/>
            <person name="Parks D.H."/>
            <person name="Yamauchi T."/>
            <person name="Tyson G.W."/>
            <person name="Hugenholtz P."/>
        </authorList>
    </citation>
    <scope>NUCLEOTIDE SEQUENCE [LARGE SCALE GENOMIC DNA]</scope>
</reference>
<accession>A0A081BTQ1</accession>
<sequence length="168" mass="19699">MEFTEFIKKRRDLLDLTQEDLAKRLGTATAYVGLIELGKRRPKKVTSLEKLRTALEIEEQDSGWFFRFVTYGEQSEYCQKYLDASRFYRTPLAQGIVLSEDSPVYQAFSSAIEHPNVNPEHLRQVLILLQTPEHPLSRMIDLLLEKPTEILETLLERLRFELQLLEKK</sequence>
<proteinExistence type="predicted"/>
<dbReference type="InterPro" id="IPR010982">
    <property type="entry name" value="Lambda_DNA-bd_dom_sf"/>
</dbReference>
<dbReference type="Gene3D" id="1.10.260.40">
    <property type="entry name" value="lambda repressor-like DNA-binding domains"/>
    <property type="match status" value="1"/>
</dbReference>
<dbReference type="PROSITE" id="PS50943">
    <property type="entry name" value="HTH_CROC1"/>
    <property type="match status" value="1"/>
</dbReference>
<dbReference type="Pfam" id="PF01381">
    <property type="entry name" value="HTH_3"/>
    <property type="match status" value="1"/>
</dbReference>
<dbReference type="InterPro" id="IPR001387">
    <property type="entry name" value="Cro/C1-type_HTH"/>
</dbReference>
<keyword evidence="3" id="KW-1185">Reference proteome</keyword>
<organism evidence="2 3">
    <name type="scientific">Vecturithrix granuli</name>
    <dbReference type="NCBI Taxonomy" id="1499967"/>
    <lineage>
        <taxon>Bacteria</taxon>
        <taxon>Candidatus Moduliflexota</taxon>
        <taxon>Candidatus Vecturitrichia</taxon>
        <taxon>Candidatus Vecturitrichales</taxon>
        <taxon>Candidatus Vecturitrichaceae</taxon>
        <taxon>Candidatus Vecturithrix</taxon>
    </lineage>
</organism>